<name>A0A9N8VGA5_9GLOM</name>
<proteinExistence type="inferred from homology"/>
<evidence type="ECO:0000256" key="2">
    <source>
        <dbReference type="SAM" id="MobiDB-lite"/>
    </source>
</evidence>
<evidence type="ECO:0000313" key="4">
    <source>
        <dbReference type="Proteomes" id="UP000789706"/>
    </source>
</evidence>
<dbReference type="Pfam" id="PF08238">
    <property type="entry name" value="Sel1"/>
    <property type="match status" value="3"/>
</dbReference>
<dbReference type="Gene3D" id="1.25.40.10">
    <property type="entry name" value="Tetratricopeptide repeat domain"/>
    <property type="match status" value="1"/>
</dbReference>
<comment type="similarity">
    <text evidence="1">Belongs to the sel-1 family.</text>
</comment>
<dbReference type="InterPro" id="IPR011990">
    <property type="entry name" value="TPR-like_helical_dom_sf"/>
</dbReference>
<dbReference type="EMBL" id="CAJVPK010000106">
    <property type="protein sequence ID" value="CAG8449986.1"/>
    <property type="molecule type" value="Genomic_DNA"/>
</dbReference>
<feature type="region of interest" description="Disordered" evidence="2">
    <location>
        <begin position="1"/>
        <end position="42"/>
    </location>
</feature>
<protein>
    <submittedName>
        <fullName evidence="3">6017_t:CDS:1</fullName>
    </submittedName>
</protein>
<dbReference type="SMART" id="SM00671">
    <property type="entry name" value="SEL1"/>
    <property type="match status" value="2"/>
</dbReference>
<comment type="caution">
    <text evidence="3">The sequence shown here is derived from an EMBL/GenBank/DDBJ whole genome shotgun (WGS) entry which is preliminary data.</text>
</comment>
<gene>
    <name evidence="3" type="ORF">DEBURN_LOCUS2066</name>
</gene>
<dbReference type="OrthoDB" id="2384430at2759"/>
<keyword evidence="4" id="KW-1185">Reference proteome</keyword>
<evidence type="ECO:0000313" key="3">
    <source>
        <dbReference type="EMBL" id="CAG8449986.1"/>
    </source>
</evidence>
<dbReference type="InterPro" id="IPR050767">
    <property type="entry name" value="Sel1_AlgK"/>
</dbReference>
<dbReference type="InterPro" id="IPR006597">
    <property type="entry name" value="Sel1-like"/>
</dbReference>
<dbReference type="Proteomes" id="UP000789706">
    <property type="component" value="Unassembled WGS sequence"/>
</dbReference>
<dbReference type="SUPFAM" id="SSF81901">
    <property type="entry name" value="HCP-like"/>
    <property type="match status" value="1"/>
</dbReference>
<organism evidence="3 4">
    <name type="scientific">Diversispora eburnea</name>
    <dbReference type="NCBI Taxonomy" id="1213867"/>
    <lineage>
        <taxon>Eukaryota</taxon>
        <taxon>Fungi</taxon>
        <taxon>Fungi incertae sedis</taxon>
        <taxon>Mucoromycota</taxon>
        <taxon>Glomeromycotina</taxon>
        <taxon>Glomeromycetes</taxon>
        <taxon>Diversisporales</taxon>
        <taxon>Diversisporaceae</taxon>
        <taxon>Diversispora</taxon>
    </lineage>
</organism>
<dbReference type="PANTHER" id="PTHR11102">
    <property type="entry name" value="SEL-1-LIKE PROTEIN"/>
    <property type="match status" value="1"/>
</dbReference>
<accession>A0A9N8VGA5</accession>
<sequence>MNLGNNSNTTRSSTPSTSFDAPSTPTSRTSSPSPSSSSNLSLSNQNRAFKKLAEQLCAIFYEGNQNGQEDSEVEKSIVNHIHKSHFEPVQIYEWLSKNRDTLQFQSLLGYFFGHEIGVEADKRKAYTFFLNAAKKNDHLAQYFVGASYLEGSGAKQDYELAFLWFQKSANGGCTNGLCALGYCYLNGYGVHKDELKELAEYWEERYQASLVYVTAPGDLFKSRLSLPIINLFHAYQPPPIADKARIVTPVGERSVKGPILKCLVNRSLG</sequence>
<dbReference type="PANTHER" id="PTHR11102:SF160">
    <property type="entry name" value="ERAD-ASSOCIATED E3 UBIQUITIN-PROTEIN LIGASE COMPONENT HRD3"/>
    <property type="match status" value="1"/>
</dbReference>
<reference evidence="3" key="1">
    <citation type="submission" date="2021-06" db="EMBL/GenBank/DDBJ databases">
        <authorList>
            <person name="Kallberg Y."/>
            <person name="Tangrot J."/>
            <person name="Rosling A."/>
        </authorList>
    </citation>
    <scope>NUCLEOTIDE SEQUENCE</scope>
    <source>
        <strain evidence="3">AZ414A</strain>
    </source>
</reference>
<dbReference type="AlphaFoldDB" id="A0A9N8VGA5"/>
<evidence type="ECO:0000256" key="1">
    <source>
        <dbReference type="ARBA" id="ARBA00038101"/>
    </source>
</evidence>